<feature type="compositionally biased region" description="Pro residues" evidence="1">
    <location>
        <begin position="64"/>
        <end position="73"/>
    </location>
</feature>
<keyword evidence="4" id="KW-1185">Reference proteome</keyword>
<name>A0A5N6Q4V3_9ASTR</name>
<sequence length="172" mass="18896">MSKKHQEPEYCTTESMANPFIPNDHADGSSIDEASKSTKKPQVPEEDGNYDDCRTPTSDDHKIPPPSLPPPPQKLLQKRRRSCSSSDDTEFFEKRRRHEVFVGTSRPDNDVIPAGTGTHATVTELSNYGSMVTATVYGGGCGGTGGSPLVWQQQQFDPFDNCLQVSSLCVYI</sequence>
<accession>A0A5N6Q4V3</accession>
<evidence type="ECO:0000256" key="1">
    <source>
        <dbReference type="SAM" id="MobiDB-lite"/>
    </source>
</evidence>
<comment type="caution">
    <text evidence="3">The sequence shown here is derived from an EMBL/GenBank/DDBJ whole genome shotgun (WGS) entry which is preliminary data.</text>
</comment>
<dbReference type="EMBL" id="SZYD01002764">
    <property type="protein sequence ID" value="KAC9164494.1"/>
    <property type="molecule type" value="Genomic_DNA"/>
</dbReference>
<evidence type="ECO:0000313" key="2">
    <source>
        <dbReference type="EMBL" id="KAC9164494.1"/>
    </source>
</evidence>
<feature type="region of interest" description="Disordered" evidence="1">
    <location>
        <begin position="1"/>
        <end position="90"/>
    </location>
</feature>
<proteinExistence type="predicted"/>
<gene>
    <name evidence="3" type="ORF">E3N88_02821</name>
    <name evidence="2" type="ORF">E3N88_46275</name>
</gene>
<evidence type="ECO:0000313" key="3">
    <source>
        <dbReference type="EMBL" id="KAD7479685.1"/>
    </source>
</evidence>
<feature type="compositionally biased region" description="Basic and acidic residues" evidence="1">
    <location>
        <begin position="51"/>
        <end position="63"/>
    </location>
</feature>
<protein>
    <submittedName>
        <fullName evidence="3">Uncharacterized protein</fullName>
    </submittedName>
</protein>
<dbReference type="AlphaFoldDB" id="A0A5N6Q4V3"/>
<organism evidence="3 4">
    <name type="scientific">Mikania micrantha</name>
    <name type="common">bitter vine</name>
    <dbReference type="NCBI Taxonomy" id="192012"/>
    <lineage>
        <taxon>Eukaryota</taxon>
        <taxon>Viridiplantae</taxon>
        <taxon>Streptophyta</taxon>
        <taxon>Embryophyta</taxon>
        <taxon>Tracheophyta</taxon>
        <taxon>Spermatophyta</taxon>
        <taxon>Magnoliopsida</taxon>
        <taxon>eudicotyledons</taxon>
        <taxon>Gunneridae</taxon>
        <taxon>Pentapetalae</taxon>
        <taxon>asterids</taxon>
        <taxon>campanulids</taxon>
        <taxon>Asterales</taxon>
        <taxon>Asteraceae</taxon>
        <taxon>Asteroideae</taxon>
        <taxon>Heliantheae alliance</taxon>
        <taxon>Eupatorieae</taxon>
        <taxon>Mikania</taxon>
    </lineage>
</organism>
<reference evidence="3 4" key="1">
    <citation type="submission" date="2019-05" db="EMBL/GenBank/DDBJ databases">
        <title>Mikania micrantha, genome provides insights into the molecular mechanism of rapid growth.</title>
        <authorList>
            <person name="Liu B."/>
        </authorList>
    </citation>
    <scope>NUCLEOTIDE SEQUENCE [LARGE SCALE GENOMIC DNA]</scope>
    <source>
        <strain evidence="3">NLD-2019</strain>
        <tissue evidence="3">Leaf</tissue>
    </source>
</reference>
<dbReference type="EMBL" id="SZYD01000001">
    <property type="protein sequence ID" value="KAD7479685.1"/>
    <property type="molecule type" value="Genomic_DNA"/>
</dbReference>
<dbReference type="Proteomes" id="UP000326396">
    <property type="component" value="Linkage Group LG1"/>
</dbReference>
<evidence type="ECO:0000313" key="4">
    <source>
        <dbReference type="Proteomes" id="UP000326396"/>
    </source>
</evidence>